<dbReference type="EMBL" id="JACOSL010000004">
    <property type="protein sequence ID" value="MBI1755647.1"/>
    <property type="molecule type" value="Genomic_DNA"/>
</dbReference>
<proteinExistence type="predicted"/>
<protein>
    <submittedName>
        <fullName evidence="3">Uncharacterized protein</fullName>
    </submittedName>
</protein>
<dbReference type="Proteomes" id="UP000727962">
    <property type="component" value="Unassembled WGS sequence"/>
</dbReference>
<name>A0A931LTY7_FIMGI</name>
<feature type="region of interest" description="Disordered" evidence="1">
    <location>
        <begin position="1"/>
        <end position="23"/>
    </location>
</feature>
<dbReference type="AlphaFoldDB" id="A0A931LTY7"/>
<evidence type="ECO:0000256" key="1">
    <source>
        <dbReference type="SAM" id="MobiDB-lite"/>
    </source>
</evidence>
<accession>A0A931LTY7</accession>
<reference evidence="3" key="1">
    <citation type="submission" date="2020-07" db="EMBL/GenBank/DDBJ databases">
        <title>Huge and variable diversity of episymbiotic CPR bacteria and DPANN archaea in groundwater ecosystems.</title>
        <authorList>
            <person name="He C.Y."/>
            <person name="Keren R."/>
            <person name="Whittaker M."/>
            <person name="Farag I.F."/>
            <person name="Doudna J."/>
            <person name="Cate J.H.D."/>
            <person name="Banfield J.F."/>
        </authorList>
    </citation>
    <scope>NUCLEOTIDE SEQUENCE</scope>
    <source>
        <strain evidence="3">NC_groundwater_17_Pr7_B-0.1um_64_12</strain>
    </source>
</reference>
<organism evidence="3 4">
    <name type="scientific">Fimbriimonas ginsengisoli</name>
    <dbReference type="NCBI Taxonomy" id="1005039"/>
    <lineage>
        <taxon>Bacteria</taxon>
        <taxon>Bacillati</taxon>
        <taxon>Armatimonadota</taxon>
        <taxon>Fimbriimonadia</taxon>
        <taxon>Fimbriimonadales</taxon>
        <taxon>Fimbriimonadaceae</taxon>
        <taxon>Fimbriimonas</taxon>
    </lineage>
</organism>
<keyword evidence="2" id="KW-0472">Membrane</keyword>
<evidence type="ECO:0000313" key="3">
    <source>
        <dbReference type="EMBL" id="MBI1755647.1"/>
    </source>
</evidence>
<comment type="caution">
    <text evidence="3">The sequence shown here is derived from an EMBL/GenBank/DDBJ whole genome shotgun (WGS) entry which is preliminary data.</text>
</comment>
<gene>
    <name evidence="3" type="ORF">HYR64_00890</name>
</gene>
<evidence type="ECO:0000256" key="2">
    <source>
        <dbReference type="SAM" id="Phobius"/>
    </source>
</evidence>
<feature type="compositionally biased region" description="Basic and acidic residues" evidence="1">
    <location>
        <begin position="1"/>
        <end position="10"/>
    </location>
</feature>
<sequence>MRSLFVRESEGSGEGGGGEDDPGRFADVIAYARGEFKDGRSEREVVRLLMKMGHPAAIRGLVHEVYYDTLGVSDNDRAIEFLFRILSLPLFFWLLFQLHQAWWTIPLVLALFGAYIAFECWAMRRFWEWRRRWRERSDQ</sequence>
<keyword evidence="2" id="KW-1133">Transmembrane helix</keyword>
<feature type="transmembrane region" description="Helical" evidence="2">
    <location>
        <begin position="102"/>
        <end position="122"/>
    </location>
</feature>
<keyword evidence="2" id="KW-0812">Transmembrane</keyword>
<evidence type="ECO:0000313" key="4">
    <source>
        <dbReference type="Proteomes" id="UP000727962"/>
    </source>
</evidence>